<feature type="compositionally biased region" description="Basic and acidic residues" evidence="1">
    <location>
        <begin position="688"/>
        <end position="701"/>
    </location>
</feature>
<evidence type="ECO:0000313" key="4">
    <source>
        <dbReference type="Proteomes" id="UP000297245"/>
    </source>
</evidence>
<feature type="region of interest" description="Disordered" evidence="1">
    <location>
        <begin position="400"/>
        <end position="434"/>
    </location>
</feature>
<evidence type="ECO:0000256" key="1">
    <source>
        <dbReference type="SAM" id="MobiDB-lite"/>
    </source>
</evidence>
<feature type="region of interest" description="Disordered" evidence="1">
    <location>
        <begin position="596"/>
        <end position="709"/>
    </location>
</feature>
<gene>
    <name evidence="3" type="ORF">K435DRAFT_878788</name>
</gene>
<feature type="region of interest" description="Disordered" evidence="1">
    <location>
        <begin position="548"/>
        <end position="569"/>
    </location>
</feature>
<dbReference type="SUPFAM" id="SSF50630">
    <property type="entry name" value="Acid proteases"/>
    <property type="match status" value="1"/>
</dbReference>
<dbReference type="Pfam" id="PF13352">
    <property type="entry name" value="DUF4100"/>
    <property type="match status" value="1"/>
</dbReference>
<dbReference type="Gene3D" id="2.40.70.10">
    <property type="entry name" value="Acid Proteases"/>
    <property type="match status" value="1"/>
</dbReference>
<proteinExistence type="predicted"/>
<dbReference type="EMBL" id="ML180734">
    <property type="protein sequence ID" value="THU76735.1"/>
    <property type="molecule type" value="Genomic_DNA"/>
</dbReference>
<reference evidence="3 4" key="1">
    <citation type="journal article" date="2019" name="Nat. Ecol. Evol.">
        <title>Megaphylogeny resolves global patterns of mushroom evolution.</title>
        <authorList>
            <person name="Varga T."/>
            <person name="Krizsan K."/>
            <person name="Foldi C."/>
            <person name="Dima B."/>
            <person name="Sanchez-Garcia M."/>
            <person name="Sanchez-Ramirez S."/>
            <person name="Szollosi G.J."/>
            <person name="Szarkandi J.G."/>
            <person name="Papp V."/>
            <person name="Albert L."/>
            <person name="Andreopoulos W."/>
            <person name="Angelini C."/>
            <person name="Antonin V."/>
            <person name="Barry K.W."/>
            <person name="Bougher N.L."/>
            <person name="Buchanan P."/>
            <person name="Buyck B."/>
            <person name="Bense V."/>
            <person name="Catcheside P."/>
            <person name="Chovatia M."/>
            <person name="Cooper J."/>
            <person name="Damon W."/>
            <person name="Desjardin D."/>
            <person name="Finy P."/>
            <person name="Geml J."/>
            <person name="Haridas S."/>
            <person name="Hughes K."/>
            <person name="Justo A."/>
            <person name="Karasinski D."/>
            <person name="Kautmanova I."/>
            <person name="Kiss B."/>
            <person name="Kocsube S."/>
            <person name="Kotiranta H."/>
            <person name="LaButti K.M."/>
            <person name="Lechner B.E."/>
            <person name="Liimatainen K."/>
            <person name="Lipzen A."/>
            <person name="Lukacs Z."/>
            <person name="Mihaltcheva S."/>
            <person name="Morgado L.N."/>
            <person name="Niskanen T."/>
            <person name="Noordeloos M.E."/>
            <person name="Ohm R.A."/>
            <person name="Ortiz-Santana B."/>
            <person name="Ovrebo C."/>
            <person name="Racz N."/>
            <person name="Riley R."/>
            <person name="Savchenko A."/>
            <person name="Shiryaev A."/>
            <person name="Soop K."/>
            <person name="Spirin V."/>
            <person name="Szebenyi C."/>
            <person name="Tomsovsky M."/>
            <person name="Tulloss R.E."/>
            <person name="Uehling J."/>
            <person name="Grigoriev I.V."/>
            <person name="Vagvolgyi C."/>
            <person name="Papp T."/>
            <person name="Martin F.M."/>
            <person name="Miettinen O."/>
            <person name="Hibbett D.S."/>
            <person name="Nagy L.G."/>
        </authorList>
    </citation>
    <scope>NUCLEOTIDE SEQUENCE [LARGE SCALE GENOMIC DNA]</scope>
    <source>
        <strain evidence="3 4">CBS 962.96</strain>
    </source>
</reference>
<dbReference type="Proteomes" id="UP000297245">
    <property type="component" value="Unassembled WGS sequence"/>
</dbReference>
<evidence type="ECO:0000313" key="3">
    <source>
        <dbReference type="EMBL" id="THU76735.1"/>
    </source>
</evidence>
<name>A0A4V4HAS6_DENBC</name>
<dbReference type="OrthoDB" id="5535068at2759"/>
<evidence type="ECO:0000259" key="2">
    <source>
        <dbReference type="PROSITE" id="PS50994"/>
    </source>
</evidence>
<dbReference type="InterPro" id="IPR025165">
    <property type="entry name" value="DUF4100"/>
</dbReference>
<feature type="domain" description="Integrase catalytic" evidence="2">
    <location>
        <begin position="1"/>
        <end position="93"/>
    </location>
</feature>
<sequence>MKAVLLWLEQKYGIRGIKISPYNSQANGKIERAHFDIRQALVKATGGEIGKWYWYQLFRLGLNHASVPLFADSALSKRSRTGQPPIRVDVHPYYLTLPSPFSLTSSSVSRLDPLQPSLGLAPSSLVVTTAGEFKFSADPNWSLPFQDTETLPDIWTVPNSSSSDLILVSSATNTTIQTSTSLGSAMATTALVCVPMPIPGASGAPVFNGDRASDFLVLVEQLGTQAGITDKDLLVEWIVRYSTIDVRDTIQWMEQFDPDEDDKTWEAAAECLKSLYASRDKAPQVTRKDLENFCKHTSENTEFTSSDDVDNYRIKFSKFSAPLVKNKKITREERNYYFVTGLPNMTLEWFHNQLDPKQRYVNSAPEVDEAVKIIKQRYDHNTIFYKPWTTSADKTKRVRFDLDGQRIEPTDEKQSTSQKKKNTTDSSSSSSVDELAKHFKDLRIDQASMKTALNEITRALRQDNNPTLHSSQNSQPLYEIQRRCFICGETNSHPMHPSRCHLMPGLLRDHLVIINPNNQRYQLPTGNDLPKLPRDYEGGVAAFLRRQQNTGSDFRRESPPHMGNTSTNTANVSNIGLSYGGVDVFTSDVFAMSAPDSYDSYAYPTLRSGRDTSRRFDPKARPKTDNQAQSKESPSSNRPPVPVSSQGPSTSTQRPPQVPAQRPIEVAPPQNPINREEGWKASKPSSSKGKEKEDVGMKDGTSKPGASYHFTSTLSEKADANEICNKIFETQISIPIGQLIGVSPQLQKLVTDQTRTKREYKTKTAEYSYNYESTYDAEEEGSDPVFPSNVGVGNFEELPSFLVKYSNAVVTNPDKFYAMVTGKMEVTINGVSLTAMIDSGSELNLISRDVPDKVGLPIDFEGMKWTLRGKHEFPHHHFVANAPLESQDIILGQPFLTWYAARMEYTRQGKAKIYLWKDGDKSIPPTLSIVITDPANKRNTTVIDRSSCATSFDREDEDEDF</sequence>
<feature type="compositionally biased region" description="Basic and acidic residues" evidence="1">
    <location>
        <begin position="400"/>
        <end position="414"/>
    </location>
</feature>
<protein>
    <recommendedName>
        <fullName evidence="2">Integrase catalytic domain-containing protein</fullName>
    </recommendedName>
</protein>
<dbReference type="InterPro" id="IPR021109">
    <property type="entry name" value="Peptidase_aspartic_dom_sf"/>
</dbReference>
<feature type="compositionally biased region" description="Basic and acidic residues" evidence="1">
    <location>
        <begin position="608"/>
        <end position="624"/>
    </location>
</feature>
<accession>A0A4V4HAS6</accession>
<dbReference type="PROSITE" id="PS50994">
    <property type="entry name" value="INTEGRASE"/>
    <property type="match status" value="1"/>
</dbReference>
<dbReference type="InterPro" id="IPR001584">
    <property type="entry name" value="Integrase_cat-core"/>
</dbReference>
<dbReference type="AlphaFoldDB" id="A0A4V4HAS6"/>
<feature type="compositionally biased region" description="Polar residues" evidence="1">
    <location>
        <begin position="646"/>
        <end position="655"/>
    </location>
</feature>
<dbReference type="GO" id="GO:0015074">
    <property type="term" value="P:DNA integration"/>
    <property type="evidence" value="ECO:0007669"/>
    <property type="project" value="InterPro"/>
</dbReference>
<dbReference type="CDD" id="cd00303">
    <property type="entry name" value="retropepsin_like"/>
    <property type="match status" value="1"/>
</dbReference>
<organism evidence="3 4">
    <name type="scientific">Dendrothele bispora (strain CBS 962.96)</name>
    <dbReference type="NCBI Taxonomy" id="1314807"/>
    <lineage>
        <taxon>Eukaryota</taxon>
        <taxon>Fungi</taxon>
        <taxon>Dikarya</taxon>
        <taxon>Basidiomycota</taxon>
        <taxon>Agaricomycotina</taxon>
        <taxon>Agaricomycetes</taxon>
        <taxon>Agaricomycetidae</taxon>
        <taxon>Agaricales</taxon>
        <taxon>Agaricales incertae sedis</taxon>
        <taxon>Dendrothele</taxon>
    </lineage>
</organism>
<keyword evidence="4" id="KW-1185">Reference proteome</keyword>